<dbReference type="InterPro" id="IPR001451">
    <property type="entry name" value="Hexapep"/>
</dbReference>
<dbReference type="RefSeq" id="WP_369455954.1">
    <property type="nucleotide sequence ID" value="NZ_JBGCUO010000001.1"/>
</dbReference>
<evidence type="ECO:0000313" key="1">
    <source>
        <dbReference type="EMBL" id="MEY1662725.1"/>
    </source>
</evidence>
<gene>
    <name evidence="1" type="ORF">AB5I84_11245</name>
</gene>
<dbReference type="InterPro" id="IPR050484">
    <property type="entry name" value="Transf_Hexapept/Carb_Anhydrase"/>
</dbReference>
<keyword evidence="2" id="KW-1185">Reference proteome</keyword>
<comment type="caution">
    <text evidence="1">The sequence shown here is derived from an EMBL/GenBank/DDBJ whole genome shotgun (WGS) entry which is preliminary data.</text>
</comment>
<proteinExistence type="predicted"/>
<dbReference type="EMBL" id="JBGCUO010000001">
    <property type="protein sequence ID" value="MEY1662725.1"/>
    <property type="molecule type" value="Genomic_DNA"/>
</dbReference>
<name>A0ABV4AJA4_9GAMM</name>
<dbReference type="CDD" id="cd04645">
    <property type="entry name" value="LbH_gamma_CA_like"/>
    <property type="match status" value="1"/>
</dbReference>
<dbReference type="PANTHER" id="PTHR13061">
    <property type="entry name" value="DYNACTIN SUBUNIT P25"/>
    <property type="match status" value="1"/>
</dbReference>
<organism evidence="1 2">
    <name type="scientific">Isoalcanivorax beigongshangi</name>
    <dbReference type="NCBI Taxonomy" id="3238810"/>
    <lineage>
        <taxon>Bacteria</taxon>
        <taxon>Pseudomonadati</taxon>
        <taxon>Pseudomonadota</taxon>
        <taxon>Gammaproteobacteria</taxon>
        <taxon>Oceanospirillales</taxon>
        <taxon>Alcanivoracaceae</taxon>
        <taxon>Isoalcanivorax</taxon>
    </lineage>
</organism>
<dbReference type="SUPFAM" id="SSF51161">
    <property type="entry name" value="Trimeric LpxA-like enzymes"/>
    <property type="match status" value="1"/>
</dbReference>
<accession>A0ABV4AJA4</accession>
<dbReference type="Pfam" id="PF00132">
    <property type="entry name" value="Hexapep"/>
    <property type="match status" value="1"/>
</dbReference>
<dbReference type="Gene3D" id="2.160.10.10">
    <property type="entry name" value="Hexapeptide repeat proteins"/>
    <property type="match status" value="1"/>
</dbReference>
<reference evidence="1 2" key="1">
    <citation type="submission" date="2024-07" db="EMBL/GenBank/DDBJ databases">
        <authorList>
            <person name="Ren Q."/>
        </authorList>
    </citation>
    <scope>NUCLEOTIDE SEQUENCE [LARGE SCALE GENOMIC DNA]</scope>
    <source>
        <strain evidence="1 2">REN37</strain>
    </source>
</reference>
<sequence length="177" mass="18971">MIYTIDDRRLETQGEYWIADSASVIGSVVLGPDASIWFNAVLRADVDTITIGEGSNVQDGAVLHVDPGIPLTVGKHVTVGHQAMLHGCTIGDNSLIGIGAVVLNRARIGRNCVIAAHSLVPEGMEIPDDSLVMGVPAKVVKPVSEGQKMMITMGTLHYVQHAKRFAAELKPDPRFHD</sequence>
<dbReference type="PANTHER" id="PTHR13061:SF29">
    <property type="entry name" value="GAMMA CARBONIC ANHYDRASE-LIKE 1, MITOCHONDRIAL-RELATED"/>
    <property type="match status" value="1"/>
</dbReference>
<dbReference type="Proteomes" id="UP001562065">
    <property type="component" value="Unassembled WGS sequence"/>
</dbReference>
<protein>
    <submittedName>
        <fullName evidence="1">Gamma carbonic anhydrase family protein</fullName>
    </submittedName>
</protein>
<dbReference type="InterPro" id="IPR011004">
    <property type="entry name" value="Trimer_LpxA-like_sf"/>
</dbReference>
<dbReference type="InterPro" id="IPR047324">
    <property type="entry name" value="LbH_gamma_CA-like"/>
</dbReference>
<evidence type="ECO:0000313" key="2">
    <source>
        <dbReference type="Proteomes" id="UP001562065"/>
    </source>
</evidence>